<dbReference type="AlphaFoldDB" id="A0A9W7C2T0"/>
<keyword evidence="2" id="KW-1185">Reference proteome</keyword>
<protein>
    <submittedName>
        <fullName evidence="1">Uncharacterized protein</fullName>
    </submittedName>
</protein>
<dbReference type="Proteomes" id="UP001165085">
    <property type="component" value="Unassembled WGS sequence"/>
</dbReference>
<proteinExistence type="predicted"/>
<name>A0A9W7C2T0_9STRA</name>
<evidence type="ECO:0000313" key="2">
    <source>
        <dbReference type="Proteomes" id="UP001165085"/>
    </source>
</evidence>
<evidence type="ECO:0000313" key="1">
    <source>
        <dbReference type="EMBL" id="GMH98640.1"/>
    </source>
</evidence>
<gene>
    <name evidence="1" type="ORF">TrST_g462</name>
</gene>
<reference evidence="2" key="1">
    <citation type="journal article" date="2023" name="Commun. Biol.">
        <title>Genome analysis of Parmales, the sister group of diatoms, reveals the evolutionary specialization of diatoms from phago-mixotrophs to photoautotrophs.</title>
        <authorList>
            <person name="Ban H."/>
            <person name="Sato S."/>
            <person name="Yoshikawa S."/>
            <person name="Yamada K."/>
            <person name="Nakamura Y."/>
            <person name="Ichinomiya M."/>
            <person name="Sato N."/>
            <person name="Blanc-Mathieu R."/>
            <person name="Endo H."/>
            <person name="Kuwata A."/>
            <person name="Ogata H."/>
        </authorList>
    </citation>
    <scope>NUCLEOTIDE SEQUENCE [LARGE SCALE GENOMIC DNA]</scope>
    <source>
        <strain evidence="2">NIES 3701</strain>
    </source>
</reference>
<sequence length="589" mass="68177">MSTIICIFYCHRHNLPISAALRNVCARREIIPKTFQLKHLERHFVEETSVLITAKDTCSQSLDVLRELRLQLPLNTTVRVSLPDTIGCNNVLKHAMDEVYSLFPNTVVTYRSNFNPFSAWLSDAASITTPYTMLMHNDVYFIDSGGALKMYDTMRKNYPKYNVVVPMIYEREGNVSLSPHAVHDDLHVDVSSGPPTLGHMMDLRRGLIRWPDQMIAGEQDNFLEDHAFIVSTEFIEKLIDPESAFTMEYIDMYLNMLYSDGRKPYFEPESRIEFRVRHDDLSLGDIPYMAGRRSEINALGNHRYLEKKWKAKFFFTSAWNYIKFATMRDTHSYDVDASVPNFVDSPKCFKNMLFFTWFEFIGMNHYDGRRLWMDSDLEKVLCEGAVKKGSVKISRRVKPESDLSVPDHWLDRDSAVILPEKVTHQAPFYIKPRMDFKMYPVLVVSAIYDPSESVPDVCGLVVRNPSTSSKECFVFVPPFEYDRTNTWQIRAIEWALSLVKTASRSSIYYSMRNKMQDLNQIVSILKEGNEGNSGNRRTIKSYMCDGVTMLEDYNDSACEFEVDFDPDFEVVKWSGKLHSVRTIIKQMSV</sequence>
<dbReference type="OrthoDB" id="200494at2759"/>
<accession>A0A9W7C2T0</accession>
<comment type="caution">
    <text evidence="1">The sequence shown here is derived from an EMBL/GenBank/DDBJ whole genome shotgun (WGS) entry which is preliminary data.</text>
</comment>
<organism evidence="1 2">
    <name type="scientific">Triparma strigata</name>
    <dbReference type="NCBI Taxonomy" id="1606541"/>
    <lineage>
        <taxon>Eukaryota</taxon>
        <taxon>Sar</taxon>
        <taxon>Stramenopiles</taxon>
        <taxon>Ochrophyta</taxon>
        <taxon>Bolidophyceae</taxon>
        <taxon>Parmales</taxon>
        <taxon>Triparmaceae</taxon>
        <taxon>Triparma</taxon>
    </lineage>
</organism>
<dbReference type="EMBL" id="BRXY01000532">
    <property type="protein sequence ID" value="GMH98640.1"/>
    <property type="molecule type" value="Genomic_DNA"/>
</dbReference>